<evidence type="ECO:0000256" key="11">
    <source>
        <dbReference type="PROSITE-ProRule" id="PRU01360"/>
    </source>
</evidence>
<feature type="domain" description="TonB-dependent receptor plug" evidence="15">
    <location>
        <begin position="52"/>
        <end position="162"/>
    </location>
</feature>
<feature type="chain" id="PRO_5032691251" evidence="13">
    <location>
        <begin position="27"/>
        <end position="690"/>
    </location>
</feature>
<dbReference type="InterPro" id="IPR039426">
    <property type="entry name" value="TonB-dep_rcpt-like"/>
</dbReference>
<keyword evidence="9 16" id="KW-0675">Receptor</keyword>
<evidence type="ECO:0000256" key="2">
    <source>
        <dbReference type="ARBA" id="ARBA00009810"/>
    </source>
</evidence>
<evidence type="ECO:0000313" key="16">
    <source>
        <dbReference type="EMBL" id="MBB5204084.1"/>
    </source>
</evidence>
<dbReference type="EMBL" id="JACHHO010000001">
    <property type="protein sequence ID" value="MBB5204084.1"/>
    <property type="molecule type" value="Genomic_DNA"/>
</dbReference>
<dbReference type="RefSeq" id="WP_175423626.1">
    <property type="nucleotide sequence ID" value="NZ_CP040709.1"/>
</dbReference>
<accession>A0A840S5J3</accession>
<dbReference type="Proteomes" id="UP000554837">
    <property type="component" value="Unassembled WGS sequence"/>
</dbReference>
<dbReference type="InterPro" id="IPR000531">
    <property type="entry name" value="Beta-barrel_TonB"/>
</dbReference>
<dbReference type="GO" id="GO:0044718">
    <property type="term" value="P:siderophore transmembrane transport"/>
    <property type="evidence" value="ECO:0007669"/>
    <property type="project" value="TreeGrafter"/>
</dbReference>
<comment type="subcellular location">
    <subcellularLocation>
        <location evidence="1 11">Cell outer membrane</location>
        <topology evidence="1 11">Multi-pass membrane protein</topology>
    </subcellularLocation>
</comment>
<proteinExistence type="inferred from homology"/>
<dbReference type="InterPro" id="IPR037066">
    <property type="entry name" value="Plug_dom_sf"/>
</dbReference>
<dbReference type="AlphaFoldDB" id="A0A840S5J3"/>
<gene>
    <name evidence="16" type="ORF">HNQ51_001377</name>
</gene>
<keyword evidence="5 11" id="KW-0812">Transmembrane</keyword>
<dbReference type="Pfam" id="PF00593">
    <property type="entry name" value="TonB_dep_Rec_b-barrel"/>
    <property type="match status" value="1"/>
</dbReference>
<evidence type="ECO:0000256" key="9">
    <source>
        <dbReference type="ARBA" id="ARBA00023170"/>
    </source>
</evidence>
<dbReference type="PANTHER" id="PTHR30069:SF29">
    <property type="entry name" value="HEMOGLOBIN AND HEMOGLOBIN-HAPTOGLOBIN-BINDING PROTEIN 1-RELATED"/>
    <property type="match status" value="1"/>
</dbReference>
<evidence type="ECO:0000259" key="14">
    <source>
        <dbReference type="Pfam" id="PF00593"/>
    </source>
</evidence>
<evidence type="ECO:0000256" key="13">
    <source>
        <dbReference type="SAM" id="SignalP"/>
    </source>
</evidence>
<dbReference type="GO" id="GO:0009279">
    <property type="term" value="C:cell outer membrane"/>
    <property type="evidence" value="ECO:0007669"/>
    <property type="project" value="UniProtKB-SubCell"/>
</dbReference>
<dbReference type="Gene3D" id="2.40.170.20">
    <property type="entry name" value="TonB-dependent receptor, beta-barrel domain"/>
    <property type="match status" value="1"/>
</dbReference>
<dbReference type="SUPFAM" id="SSF56935">
    <property type="entry name" value="Porins"/>
    <property type="match status" value="1"/>
</dbReference>
<dbReference type="GO" id="GO:0015344">
    <property type="term" value="F:siderophore uptake transmembrane transporter activity"/>
    <property type="evidence" value="ECO:0007669"/>
    <property type="project" value="TreeGrafter"/>
</dbReference>
<keyword evidence="7 12" id="KW-0798">TonB box</keyword>
<keyword evidence="17" id="KW-1185">Reference proteome</keyword>
<evidence type="ECO:0000256" key="1">
    <source>
        <dbReference type="ARBA" id="ARBA00004571"/>
    </source>
</evidence>
<keyword evidence="4 11" id="KW-1134">Transmembrane beta strand</keyword>
<comment type="similarity">
    <text evidence="2 11 12">Belongs to the TonB-dependent receptor family.</text>
</comment>
<comment type="caution">
    <text evidence="16">The sequence shown here is derived from an EMBL/GenBank/DDBJ whole genome shotgun (WGS) entry which is preliminary data.</text>
</comment>
<evidence type="ECO:0000256" key="7">
    <source>
        <dbReference type="ARBA" id="ARBA00023077"/>
    </source>
</evidence>
<evidence type="ECO:0000256" key="6">
    <source>
        <dbReference type="ARBA" id="ARBA00022729"/>
    </source>
</evidence>
<dbReference type="PROSITE" id="PS52016">
    <property type="entry name" value="TONB_DEPENDENT_REC_3"/>
    <property type="match status" value="1"/>
</dbReference>
<evidence type="ECO:0000256" key="10">
    <source>
        <dbReference type="ARBA" id="ARBA00023237"/>
    </source>
</evidence>
<dbReference type="Pfam" id="PF07715">
    <property type="entry name" value="Plug"/>
    <property type="match status" value="1"/>
</dbReference>
<dbReference type="InterPro" id="IPR036942">
    <property type="entry name" value="Beta-barrel_TonB_sf"/>
</dbReference>
<dbReference type="PANTHER" id="PTHR30069">
    <property type="entry name" value="TONB-DEPENDENT OUTER MEMBRANE RECEPTOR"/>
    <property type="match status" value="1"/>
</dbReference>
<evidence type="ECO:0000256" key="4">
    <source>
        <dbReference type="ARBA" id="ARBA00022452"/>
    </source>
</evidence>
<keyword evidence="6 13" id="KW-0732">Signal</keyword>
<keyword evidence="8 11" id="KW-0472">Membrane</keyword>
<reference evidence="16 17" key="1">
    <citation type="submission" date="2020-08" db="EMBL/GenBank/DDBJ databases">
        <title>Genomic Encyclopedia of Type Strains, Phase IV (KMG-IV): sequencing the most valuable type-strain genomes for metagenomic binning, comparative biology and taxonomic classification.</title>
        <authorList>
            <person name="Goeker M."/>
        </authorList>
    </citation>
    <scope>NUCLEOTIDE SEQUENCE [LARGE SCALE GENOMIC DNA]</scope>
    <source>
        <strain evidence="16 17">DSM 23958</strain>
    </source>
</reference>
<evidence type="ECO:0000256" key="12">
    <source>
        <dbReference type="RuleBase" id="RU003357"/>
    </source>
</evidence>
<sequence>MHSTTMREWGAALALLWAQMAQTVGAQDLTQLPFEQLLQTEVLTASRLAKQVSESPAAVSIVTADEIRRFGYRSLADVIHGMRGLYTTGDRRYEYLGGRGFGAPGDYTGRIMLLVDGTAVQDNLYNQAFLDHSGLIDLELIERVEYVPGTGSVSYGNNALLGIINVVTKKGTQLGGAQLALEGGSFGGRKLRLSWGQRFDSGLDVLLSASGLHSDGQDLHFPYFEALGINGGWARGLDTERSRRYLAKLEWEGLSLQAAHVSRTKVSPLPRRQNAFGLRYEVVDESGQFQLKYDFDLGPSLKSVSRLYYGRYEDRTLRRYVTIDPIDQFSRNANRGQWWGLDQKWVYTGWRGHTLVLGAELRRDFEQRLSAIGLNDAGEWSSEYFRYPYTNRTRSLYLADEVQLSSDWSANLGLRADQAHAIDCSVAPCIAYATQHRLSPRLALAYQSDSQRSIKASFSRAFRLPNPSEISSSTQSDLYRAEQIRAAELALQQELGPQSRMVASLYDYHLSDLRHRSDAGLEHFDGRSHTRGLELQYEGRWDPGWQLRLSGAWQRARDPGGRPLVNSPRHMAKLQLSAPLAEDLLRVGVEALHYGSRLTLPLRGDDEVLLRSGRRLGAMTLLNLTLSTPPAGIPGWPQLGQLSLSVKNLLNRRAELPTAPVRWDDSGAFMDSLQQDGRSVWLQWVVGWGR</sequence>
<feature type="domain" description="TonB-dependent receptor-like beta-barrel" evidence="14">
    <location>
        <begin position="267"/>
        <end position="649"/>
    </location>
</feature>
<dbReference type="InterPro" id="IPR012910">
    <property type="entry name" value="Plug_dom"/>
</dbReference>
<organism evidence="16 17">
    <name type="scientific">Inhella inkyongensis</name>
    <dbReference type="NCBI Taxonomy" id="392593"/>
    <lineage>
        <taxon>Bacteria</taxon>
        <taxon>Pseudomonadati</taxon>
        <taxon>Pseudomonadota</taxon>
        <taxon>Betaproteobacteria</taxon>
        <taxon>Burkholderiales</taxon>
        <taxon>Sphaerotilaceae</taxon>
        <taxon>Inhella</taxon>
    </lineage>
</organism>
<evidence type="ECO:0000259" key="15">
    <source>
        <dbReference type="Pfam" id="PF07715"/>
    </source>
</evidence>
<keyword evidence="3 11" id="KW-0813">Transport</keyword>
<dbReference type="Gene3D" id="2.170.130.10">
    <property type="entry name" value="TonB-dependent receptor, plug domain"/>
    <property type="match status" value="1"/>
</dbReference>
<protein>
    <submittedName>
        <fullName evidence="16">Iron complex outermembrane receptor protein</fullName>
    </submittedName>
</protein>
<feature type="signal peptide" evidence="13">
    <location>
        <begin position="1"/>
        <end position="26"/>
    </location>
</feature>
<keyword evidence="10 11" id="KW-0998">Cell outer membrane</keyword>
<evidence type="ECO:0000256" key="8">
    <source>
        <dbReference type="ARBA" id="ARBA00023136"/>
    </source>
</evidence>
<evidence type="ECO:0000313" key="17">
    <source>
        <dbReference type="Proteomes" id="UP000554837"/>
    </source>
</evidence>
<evidence type="ECO:0000256" key="3">
    <source>
        <dbReference type="ARBA" id="ARBA00022448"/>
    </source>
</evidence>
<evidence type="ECO:0000256" key="5">
    <source>
        <dbReference type="ARBA" id="ARBA00022692"/>
    </source>
</evidence>
<name>A0A840S5J3_9BURK</name>